<dbReference type="InterPro" id="IPR014729">
    <property type="entry name" value="Rossmann-like_a/b/a_fold"/>
</dbReference>
<keyword evidence="10" id="KW-1185">Reference proteome</keyword>
<gene>
    <name evidence="9" type="ORF">O3P69_018894</name>
</gene>
<evidence type="ECO:0000259" key="8">
    <source>
        <dbReference type="Pfam" id="PF00133"/>
    </source>
</evidence>
<dbReference type="InterPro" id="IPR002300">
    <property type="entry name" value="aa-tRNA-synth_Ia"/>
</dbReference>
<feature type="domain" description="Aminoacyl-tRNA synthetase class Ia" evidence="8">
    <location>
        <begin position="35"/>
        <end position="105"/>
    </location>
</feature>
<sequence length="278" mass="31024">MDLYMSEVARGVARGRLAACATREMCMNIKKGACQERFVRCKELAQEVSEAVQSGRLNLVPQLHRRAWHSWLDNITDWCVSQQLWWGHRMPVYHITAADGREVWVAAARRKMQGGRLCRRKTVLLHGLLCDGGGHKTSKSWGNVINPLDVISGASLEVLCERMEGSLNTEEVLTGIRRNFPTGIPECGADALWFTLCSTNFNTAHPVLQPQGTHLSFSSHGCLASSLQHHHHHHHCCHHLRGGETVMWLQVARFGGLQRAAQSEACGIEGQLLIIKLT</sequence>
<dbReference type="GO" id="GO:0006438">
    <property type="term" value="P:valyl-tRNA aminoacylation"/>
    <property type="evidence" value="ECO:0007669"/>
    <property type="project" value="InterPro"/>
</dbReference>
<evidence type="ECO:0000256" key="5">
    <source>
        <dbReference type="ARBA" id="ARBA00022917"/>
    </source>
</evidence>
<dbReference type="PANTHER" id="PTHR11946:SF71">
    <property type="entry name" value="VALINE--TRNA LIGASE, MITOCHONDRIAL"/>
    <property type="match status" value="1"/>
</dbReference>
<keyword evidence="5" id="KW-0648">Protein biosynthesis</keyword>
<dbReference type="GO" id="GO:0004832">
    <property type="term" value="F:valine-tRNA ligase activity"/>
    <property type="evidence" value="ECO:0007669"/>
    <property type="project" value="UniProtKB-EC"/>
</dbReference>
<proteinExistence type="predicted"/>
<keyword evidence="4" id="KW-0067">ATP-binding</keyword>
<keyword evidence="6" id="KW-0030">Aminoacyl-tRNA synthetase</keyword>
<keyword evidence="2" id="KW-0436">Ligase</keyword>
<dbReference type="EC" id="6.1.1.9" evidence="1"/>
<evidence type="ECO:0000313" key="9">
    <source>
        <dbReference type="EMBL" id="KAK8374817.1"/>
    </source>
</evidence>
<dbReference type="SUPFAM" id="SSF52374">
    <property type="entry name" value="Nucleotidylyl transferase"/>
    <property type="match status" value="1"/>
</dbReference>
<organism evidence="9 10">
    <name type="scientific">Scylla paramamosain</name>
    <name type="common">Mud crab</name>
    <dbReference type="NCBI Taxonomy" id="85552"/>
    <lineage>
        <taxon>Eukaryota</taxon>
        <taxon>Metazoa</taxon>
        <taxon>Ecdysozoa</taxon>
        <taxon>Arthropoda</taxon>
        <taxon>Crustacea</taxon>
        <taxon>Multicrustacea</taxon>
        <taxon>Malacostraca</taxon>
        <taxon>Eumalacostraca</taxon>
        <taxon>Eucarida</taxon>
        <taxon>Decapoda</taxon>
        <taxon>Pleocyemata</taxon>
        <taxon>Brachyura</taxon>
        <taxon>Eubrachyura</taxon>
        <taxon>Portunoidea</taxon>
        <taxon>Portunidae</taxon>
        <taxon>Portuninae</taxon>
        <taxon>Scylla</taxon>
    </lineage>
</organism>
<reference evidence="9 10" key="1">
    <citation type="submission" date="2023-03" db="EMBL/GenBank/DDBJ databases">
        <title>High-quality genome of Scylla paramamosain provides insights in environmental adaptation.</title>
        <authorList>
            <person name="Zhang L."/>
        </authorList>
    </citation>
    <scope>NUCLEOTIDE SEQUENCE [LARGE SCALE GENOMIC DNA]</scope>
    <source>
        <strain evidence="9">LZ_2023a</strain>
        <tissue evidence="9">Muscle</tissue>
    </source>
</reference>
<evidence type="ECO:0000313" key="10">
    <source>
        <dbReference type="Proteomes" id="UP001487740"/>
    </source>
</evidence>
<evidence type="ECO:0000256" key="7">
    <source>
        <dbReference type="ARBA" id="ARBA00029936"/>
    </source>
</evidence>
<dbReference type="AlphaFoldDB" id="A0AAW0SJB8"/>
<name>A0AAW0SJB8_SCYPA</name>
<dbReference type="Proteomes" id="UP001487740">
    <property type="component" value="Unassembled WGS sequence"/>
</dbReference>
<dbReference type="PANTHER" id="PTHR11946">
    <property type="entry name" value="VALYL-TRNA SYNTHETASES"/>
    <property type="match status" value="1"/>
</dbReference>
<keyword evidence="3" id="KW-0547">Nucleotide-binding</keyword>
<evidence type="ECO:0000256" key="3">
    <source>
        <dbReference type="ARBA" id="ARBA00022741"/>
    </source>
</evidence>
<protein>
    <recommendedName>
        <fullName evidence="1">valine--tRNA ligase</fullName>
        <ecNumber evidence="1">6.1.1.9</ecNumber>
    </recommendedName>
    <alternativeName>
        <fullName evidence="7">Valyl-tRNA synthetase</fullName>
    </alternativeName>
</protein>
<dbReference type="Gene3D" id="3.40.50.620">
    <property type="entry name" value="HUPs"/>
    <property type="match status" value="2"/>
</dbReference>
<dbReference type="Pfam" id="PF00133">
    <property type="entry name" value="tRNA-synt_1"/>
    <property type="match status" value="2"/>
</dbReference>
<dbReference type="InterPro" id="IPR002303">
    <property type="entry name" value="Valyl-tRNA_ligase"/>
</dbReference>
<evidence type="ECO:0000256" key="6">
    <source>
        <dbReference type="ARBA" id="ARBA00023146"/>
    </source>
</evidence>
<evidence type="ECO:0000256" key="1">
    <source>
        <dbReference type="ARBA" id="ARBA00013169"/>
    </source>
</evidence>
<evidence type="ECO:0000256" key="2">
    <source>
        <dbReference type="ARBA" id="ARBA00022598"/>
    </source>
</evidence>
<comment type="caution">
    <text evidence="9">The sequence shown here is derived from an EMBL/GenBank/DDBJ whole genome shotgun (WGS) entry which is preliminary data.</text>
</comment>
<dbReference type="EMBL" id="JARAKH010000209">
    <property type="protein sequence ID" value="KAK8374817.1"/>
    <property type="molecule type" value="Genomic_DNA"/>
</dbReference>
<dbReference type="GO" id="GO:0005524">
    <property type="term" value="F:ATP binding"/>
    <property type="evidence" value="ECO:0007669"/>
    <property type="project" value="UniProtKB-KW"/>
</dbReference>
<accession>A0AAW0SJB8</accession>
<feature type="domain" description="Aminoacyl-tRNA synthetase class Ia" evidence="8">
    <location>
        <begin position="121"/>
        <end position="202"/>
    </location>
</feature>
<dbReference type="GO" id="GO:0005829">
    <property type="term" value="C:cytosol"/>
    <property type="evidence" value="ECO:0007669"/>
    <property type="project" value="TreeGrafter"/>
</dbReference>
<evidence type="ECO:0000256" key="4">
    <source>
        <dbReference type="ARBA" id="ARBA00022840"/>
    </source>
</evidence>